<reference evidence="2" key="1">
    <citation type="journal article" date="2019" name="Int. J. Syst. Evol. Microbiol.">
        <title>The Global Catalogue of Microorganisms (GCM) 10K type strain sequencing project: providing services to taxonomists for standard genome sequencing and annotation.</title>
        <authorList>
            <consortium name="The Broad Institute Genomics Platform"/>
            <consortium name="The Broad Institute Genome Sequencing Center for Infectious Disease"/>
            <person name="Wu L."/>
            <person name="Ma J."/>
        </authorList>
    </citation>
    <scope>NUCLEOTIDE SEQUENCE [LARGE SCALE GENOMIC DNA]</scope>
    <source>
        <strain evidence="2">JCM 6242</strain>
    </source>
</reference>
<evidence type="ECO:0008006" key="3">
    <source>
        <dbReference type="Google" id="ProtNLM"/>
    </source>
</evidence>
<organism evidence="1 2">
    <name type="scientific">Streptosporangium fragile</name>
    <dbReference type="NCBI Taxonomy" id="46186"/>
    <lineage>
        <taxon>Bacteria</taxon>
        <taxon>Bacillati</taxon>
        <taxon>Actinomycetota</taxon>
        <taxon>Actinomycetes</taxon>
        <taxon>Streptosporangiales</taxon>
        <taxon>Streptosporangiaceae</taxon>
        <taxon>Streptosporangium</taxon>
    </lineage>
</organism>
<accession>A0ABP6I995</accession>
<evidence type="ECO:0000313" key="2">
    <source>
        <dbReference type="Proteomes" id="UP001500831"/>
    </source>
</evidence>
<evidence type="ECO:0000313" key="1">
    <source>
        <dbReference type="EMBL" id="GAA2858687.1"/>
    </source>
</evidence>
<protein>
    <recommendedName>
        <fullName evidence="3">LysR substrate-binding domain-containing protein</fullName>
    </recommendedName>
</protein>
<name>A0ABP6I995_9ACTN</name>
<comment type="caution">
    <text evidence="1">The sequence shown here is derived from an EMBL/GenBank/DDBJ whole genome shotgun (WGS) entry which is preliminary data.</text>
</comment>
<keyword evidence="2" id="KW-1185">Reference proteome</keyword>
<sequence length="85" mass="9325">MGLCAITVPLALELGVAREPILASRHLINARPPDVGVSSMREGPHRLVNRLPEAELPPALKLICGRLDERERAEPEPPALHLVRE</sequence>
<proteinExistence type="predicted"/>
<dbReference type="Proteomes" id="UP001500831">
    <property type="component" value="Unassembled WGS sequence"/>
</dbReference>
<dbReference type="EMBL" id="BAAAVI010000009">
    <property type="protein sequence ID" value="GAA2858687.1"/>
    <property type="molecule type" value="Genomic_DNA"/>
</dbReference>
<gene>
    <name evidence="1" type="ORF">GCM10010517_17150</name>
</gene>